<dbReference type="Pfam" id="PF18962">
    <property type="entry name" value="Por_Secre_tail"/>
    <property type="match status" value="1"/>
</dbReference>
<dbReference type="OrthoDB" id="266054at2"/>
<accession>A0A327WSM4</accession>
<feature type="domain" description="DUF5060" evidence="2">
    <location>
        <begin position="166"/>
        <end position="247"/>
    </location>
</feature>
<dbReference type="AlphaFoldDB" id="A0A327WSM4"/>
<keyword evidence="5" id="KW-1185">Reference proteome</keyword>
<dbReference type="InterPro" id="IPR032260">
    <property type="entry name" value="DUF5060"/>
</dbReference>
<dbReference type="Proteomes" id="UP000248790">
    <property type="component" value="Unassembled WGS sequence"/>
</dbReference>
<dbReference type="InterPro" id="IPR013783">
    <property type="entry name" value="Ig-like_fold"/>
</dbReference>
<dbReference type="Pfam" id="PF12904">
    <property type="entry name" value="Collagen_bind_2"/>
    <property type="match status" value="1"/>
</dbReference>
<feature type="domain" description="Putative collagen-binding" evidence="1">
    <location>
        <begin position="658"/>
        <end position="724"/>
    </location>
</feature>
<evidence type="ECO:0000259" key="1">
    <source>
        <dbReference type="Pfam" id="PF12904"/>
    </source>
</evidence>
<dbReference type="InterPro" id="IPR026444">
    <property type="entry name" value="Secre_tail"/>
</dbReference>
<feature type="domain" description="Secretion system C-terminal sorting" evidence="3">
    <location>
        <begin position="738"/>
        <end position="813"/>
    </location>
</feature>
<sequence>MKKQVHKTELQRFLACCLILLSLLPFKTYADEVSGLTLVSAATNADLKPLKNGDIINLQATGNLLNIRANTRPATIGRVVFALDGNENFRTERDAPYFLAGDSQGSPNNWTPSLGVHTLKATPYSASGQAGVPLIVTFTVVSVTPPDEVPDYGPDGKGNVRIEGELKKWHKITLVIDGPATSETAAENPFLNYRLNVTFTKGSKRYVVPGYFAADGNATQTSATFGNIWKVHFSPDETGIWNYTVSMRKGANIAISDATNEGTAVALLDGKSGTISISATDKTGADLRARGRLRYVGEHYLQFAETGEYFIKGGVDSPENFLAYDDFDNTPNIAGRRKSWGPHVQDWKEGDPTWQDGKGKGIIGAINYLASQQLNSFSFLTMNIKGDDKNVYPYLSSEDFTRFDCSKLDQWETVFEYGEKLGMYLHFKTQERENCTLLDGGNVGTQRKLYYRELIARFGHHLALNWNIGEENIQTTQQRKDMAQYFYEHDPYKNHIVLHTNVKQQNEVYTPLLGDKSDYSGVSIQADWNQVYTETRLWVQQSDIANKKWIVANDEQNSLGVATDADYKGRRGTVADNQNGIRQESLWGNLMAGGAGVEYYFGGNTGETDLAAEDFRSRAKMWRYNRLALEFFKTYVPVKDVTALSNVSRGWVLGQEGKLYVVYLKNGGTANITLDTEDTYSVKWYDPRNGGNLQEGSVRSISGSGPQSIGTPPASANEDWVALIEVEPAQPVTKPFAIYPNPTANLVVIQGIASSCTDVKMSLTDSQGRMYSSPIHTLKSSGDIEVRLDGLSVGVYILRVNSCGDTHTKKIIIK</sequence>
<evidence type="ECO:0000313" key="4">
    <source>
        <dbReference type="EMBL" id="RAJ94277.1"/>
    </source>
</evidence>
<organism evidence="4 5">
    <name type="scientific">Larkinella arboricola</name>
    <dbReference type="NCBI Taxonomy" id="643671"/>
    <lineage>
        <taxon>Bacteria</taxon>
        <taxon>Pseudomonadati</taxon>
        <taxon>Bacteroidota</taxon>
        <taxon>Cytophagia</taxon>
        <taxon>Cytophagales</taxon>
        <taxon>Spirosomataceae</taxon>
        <taxon>Larkinella</taxon>
    </lineage>
</organism>
<dbReference type="Gene3D" id="2.60.40.10">
    <property type="entry name" value="Immunoglobulins"/>
    <property type="match status" value="1"/>
</dbReference>
<proteinExistence type="predicted"/>
<name>A0A327WSM4_LARAB</name>
<dbReference type="NCBIfam" id="TIGR04183">
    <property type="entry name" value="Por_Secre_tail"/>
    <property type="match status" value="1"/>
</dbReference>
<dbReference type="RefSeq" id="WP_111630179.1">
    <property type="nucleotide sequence ID" value="NZ_QLMC01000005.1"/>
</dbReference>
<protein>
    <submittedName>
        <fullName evidence="4">Putative secreted protein (Por secretion system target)</fullName>
    </submittedName>
</protein>
<comment type="caution">
    <text evidence="4">The sequence shown here is derived from an EMBL/GenBank/DDBJ whole genome shotgun (WGS) entry which is preliminary data.</text>
</comment>
<dbReference type="EMBL" id="QLMC01000005">
    <property type="protein sequence ID" value="RAJ94277.1"/>
    <property type="molecule type" value="Genomic_DNA"/>
</dbReference>
<dbReference type="Gene3D" id="3.20.20.80">
    <property type="entry name" value="Glycosidases"/>
    <property type="match status" value="1"/>
</dbReference>
<evidence type="ECO:0000259" key="2">
    <source>
        <dbReference type="Pfam" id="PF16586"/>
    </source>
</evidence>
<evidence type="ECO:0000259" key="3">
    <source>
        <dbReference type="Pfam" id="PF18962"/>
    </source>
</evidence>
<reference evidence="4 5" key="1">
    <citation type="submission" date="2018-06" db="EMBL/GenBank/DDBJ databases">
        <title>Genomic Encyclopedia of Archaeal and Bacterial Type Strains, Phase II (KMG-II): from individual species to whole genera.</title>
        <authorList>
            <person name="Goeker M."/>
        </authorList>
    </citation>
    <scope>NUCLEOTIDE SEQUENCE [LARGE SCALE GENOMIC DNA]</scope>
    <source>
        <strain evidence="4 5">DSM 21851</strain>
    </source>
</reference>
<gene>
    <name evidence="4" type="ORF">LX87_04162</name>
</gene>
<dbReference type="Pfam" id="PF16586">
    <property type="entry name" value="DUF5060"/>
    <property type="match status" value="1"/>
</dbReference>
<evidence type="ECO:0000313" key="5">
    <source>
        <dbReference type="Proteomes" id="UP000248790"/>
    </source>
</evidence>
<dbReference type="InterPro" id="IPR024749">
    <property type="entry name" value="Collagen-bd_put"/>
</dbReference>